<dbReference type="InterPro" id="IPR023554">
    <property type="entry name" value="RNA_helicase_ATP-dep_RhlB"/>
</dbReference>
<dbReference type="GO" id="GO:0003724">
    <property type="term" value="F:RNA helicase activity"/>
    <property type="evidence" value="ECO:0007669"/>
    <property type="project" value="InterPro"/>
</dbReference>
<dbReference type="Gene3D" id="3.40.50.300">
    <property type="entry name" value="P-loop containing nucleotide triphosphate hydrolases"/>
    <property type="match status" value="2"/>
</dbReference>
<dbReference type="InterPro" id="IPR014014">
    <property type="entry name" value="RNA_helicase_DEAD_Q_motif"/>
</dbReference>
<feature type="domain" description="Helicase C-terminal" evidence="9">
    <location>
        <begin position="250"/>
        <end position="390"/>
    </location>
</feature>
<dbReference type="HAMAP" id="MF_00661">
    <property type="entry name" value="DEAD_helicase_RhlB"/>
    <property type="match status" value="1"/>
</dbReference>
<dbReference type="InterPro" id="IPR027417">
    <property type="entry name" value="P-loop_NTPase"/>
</dbReference>
<dbReference type="PROSITE" id="PS51194">
    <property type="entry name" value="HELICASE_CTER"/>
    <property type="match status" value="1"/>
</dbReference>
<name>A0A3B1BE19_9ZZZZ</name>
<keyword evidence="1" id="KW-0963">Cytoplasm</keyword>
<evidence type="ECO:0000256" key="6">
    <source>
        <dbReference type="ARBA" id="ARBA00022884"/>
    </source>
</evidence>
<dbReference type="PANTHER" id="PTHR47959">
    <property type="entry name" value="ATP-DEPENDENT RNA HELICASE RHLE-RELATED"/>
    <property type="match status" value="1"/>
</dbReference>
<evidence type="ECO:0000313" key="11">
    <source>
        <dbReference type="EMBL" id="VAX10194.1"/>
    </source>
</evidence>
<dbReference type="SMART" id="SM00490">
    <property type="entry name" value="HELICc"/>
    <property type="match status" value="1"/>
</dbReference>
<gene>
    <name evidence="11" type="ORF">MNBD_GAMMA25-662</name>
</gene>
<evidence type="ECO:0000259" key="10">
    <source>
        <dbReference type="PROSITE" id="PS51195"/>
    </source>
</evidence>
<dbReference type="NCBIfam" id="NF003419">
    <property type="entry name" value="PRK04837.1"/>
    <property type="match status" value="1"/>
</dbReference>
<dbReference type="SUPFAM" id="SSF52540">
    <property type="entry name" value="P-loop containing nucleoside triphosphate hydrolases"/>
    <property type="match status" value="1"/>
</dbReference>
<feature type="domain" description="DEAD-box RNA helicase Q" evidence="10">
    <location>
        <begin position="9"/>
        <end position="37"/>
    </location>
</feature>
<feature type="domain" description="Helicase ATP-binding" evidence="8">
    <location>
        <begin position="40"/>
        <end position="219"/>
    </location>
</feature>
<dbReference type="PROSITE" id="PS00039">
    <property type="entry name" value="DEAD_ATP_HELICASE"/>
    <property type="match status" value="1"/>
</dbReference>
<keyword evidence="6" id="KW-0694">RNA-binding</keyword>
<evidence type="ECO:0000259" key="8">
    <source>
        <dbReference type="PROSITE" id="PS51192"/>
    </source>
</evidence>
<evidence type="ECO:0000256" key="7">
    <source>
        <dbReference type="SAM" id="MobiDB-lite"/>
    </source>
</evidence>
<dbReference type="InterPro" id="IPR000629">
    <property type="entry name" value="RNA-helicase_DEAD-box_CS"/>
</dbReference>
<dbReference type="PROSITE" id="PS51192">
    <property type="entry name" value="HELICASE_ATP_BIND_1"/>
    <property type="match status" value="1"/>
</dbReference>
<keyword evidence="4 11" id="KW-0347">Helicase</keyword>
<organism evidence="11">
    <name type="scientific">hydrothermal vent metagenome</name>
    <dbReference type="NCBI Taxonomy" id="652676"/>
    <lineage>
        <taxon>unclassified sequences</taxon>
        <taxon>metagenomes</taxon>
        <taxon>ecological metagenomes</taxon>
    </lineage>
</organism>
<dbReference type="Pfam" id="PF00271">
    <property type="entry name" value="Helicase_C"/>
    <property type="match status" value="1"/>
</dbReference>
<evidence type="ECO:0000256" key="5">
    <source>
        <dbReference type="ARBA" id="ARBA00022840"/>
    </source>
</evidence>
<dbReference type="InterPro" id="IPR050079">
    <property type="entry name" value="DEAD_box_RNA_helicase"/>
</dbReference>
<protein>
    <submittedName>
        <fullName evidence="11">ATP-dependent RNA helicase RhlB</fullName>
    </submittedName>
</protein>
<dbReference type="GO" id="GO:0005524">
    <property type="term" value="F:ATP binding"/>
    <property type="evidence" value="ECO:0007669"/>
    <property type="project" value="UniProtKB-KW"/>
</dbReference>
<dbReference type="Pfam" id="PF00270">
    <property type="entry name" value="DEAD"/>
    <property type="match status" value="1"/>
</dbReference>
<dbReference type="AlphaFoldDB" id="A0A3B1BE19"/>
<feature type="compositionally biased region" description="Low complexity" evidence="7">
    <location>
        <begin position="411"/>
        <end position="422"/>
    </location>
</feature>
<dbReference type="InterPro" id="IPR011545">
    <property type="entry name" value="DEAD/DEAH_box_helicase_dom"/>
</dbReference>
<reference evidence="11" key="1">
    <citation type="submission" date="2018-06" db="EMBL/GenBank/DDBJ databases">
        <authorList>
            <person name="Zhirakovskaya E."/>
        </authorList>
    </citation>
    <scope>NUCLEOTIDE SEQUENCE</scope>
</reference>
<keyword evidence="3" id="KW-0378">Hydrolase</keyword>
<evidence type="ECO:0000259" key="9">
    <source>
        <dbReference type="PROSITE" id="PS51194"/>
    </source>
</evidence>
<dbReference type="GO" id="GO:0003723">
    <property type="term" value="F:RNA binding"/>
    <property type="evidence" value="ECO:0007669"/>
    <property type="project" value="UniProtKB-KW"/>
</dbReference>
<dbReference type="CDD" id="cd00268">
    <property type="entry name" value="DEADc"/>
    <property type="match status" value="1"/>
</dbReference>
<dbReference type="InterPro" id="IPR001650">
    <property type="entry name" value="Helicase_C-like"/>
</dbReference>
<sequence>MTDKHITDIAFKSFDLPANLLQGIEDTGFSYCTPIQAETLPVALGGRDVSGQAQTGTGKTAAFLIALFARLLANPPELEQTMRPLRAIILAPTRELALQIHSDAEKLGAHTGLKLGLAYGGTGYETQRRTLEDGVDVLIGTPGRIIDYFKQGVFKLNSIQVMVLDEADRMFDLGFIKDIRYLLRRMPKPELRQSLLFSATLSHRVAELAYEHMNNPQPIKIESEKITADKVTEAVYYPAKEEKIPLLLGLLNTWEVKCALVFVNTKRVAERVAAYLGGNGYETALLTGDVPQKKRQSLLKRFTDGELKIMVATDVAARGLHIPDVSHVINFDLPQDAEDYVHRIGRTARAGAKGDAISFACDEYVFSMPDIEEYVNHKIPVQKITTDILMEPQPPLKIERKPRHQGGGRGSSNRGGRAGNSSSRHRSRRS</sequence>
<dbReference type="CDD" id="cd18787">
    <property type="entry name" value="SF2_C_DEAD"/>
    <property type="match status" value="1"/>
</dbReference>
<dbReference type="GO" id="GO:0016787">
    <property type="term" value="F:hydrolase activity"/>
    <property type="evidence" value="ECO:0007669"/>
    <property type="project" value="UniProtKB-KW"/>
</dbReference>
<feature type="region of interest" description="Disordered" evidence="7">
    <location>
        <begin position="392"/>
        <end position="430"/>
    </location>
</feature>
<keyword evidence="2" id="KW-0547">Nucleotide-binding</keyword>
<evidence type="ECO:0000256" key="3">
    <source>
        <dbReference type="ARBA" id="ARBA00022801"/>
    </source>
</evidence>
<dbReference type="PANTHER" id="PTHR47959:SF10">
    <property type="entry name" value="ATP-DEPENDENT RNA HELICASE RHLB"/>
    <property type="match status" value="1"/>
</dbReference>
<accession>A0A3B1BE19</accession>
<dbReference type="EMBL" id="UOFY01000046">
    <property type="protein sequence ID" value="VAX10194.1"/>
    <property type="molecule type" value="Genomic_DNA"/>
</dbReference>
<keyword evidence="5" id="KW-0067">ATP-binding</keyword>
<evidence type="ECO:0000256" key="1">
    <source>
        <dbReference type="ARBA" id="ARBA00022490"/>
    </source>
</evidence>
<evidence type="ECO:0000256" key="2">
    <source>
        <dbReference type="ARBA" id="ARBA00022741"/>
    </source>
</evidence>
<dbReference type="PROSITE" id="PS51195">
    <property type="entry name" value="Q_MOTIF"/>
    <property type="match status" value="1"/>
</dbReference>
<dbReference type="GO" id="GO:0005829">
    <property type="term" value="C:cytosol"/>
    <property type="evidence" value="ECO:0007669"/>
    <property type="project" value="TreeGrafter"/>
</dbReference>
<proteinExistence type="inferred from homology"/>
<dbReference type="InterPro" id="IPR044742">
    <property type="entry name" value="DEAD/DEAH_RhlB"/>
</dbReference>
<evidence type="ECO:0000256" key="4">
    <source>
        <dbReference type="ARBA" id="ARBA00022806"/>
    </source>
</evidence>
<dbReference type="SMART" id="SM00487">
    <property type="entry name" value="DEXDc"/>
    <property type="match status" value="1"/>
</dbReference>
<dbReference type="InterPro" id="IPR014001">
    <property type="entry name" value="Helicase_ATP-bd"/>
</dbReference>